<feature type="compositionally biased region" description="Polar residues" evidence="4">
    <location>
        <begin position="1"/>
        <end position="18"/>
    </location>
</feature>
<evidence type="ECO:0000256" key="4">
    <source>
        <dbReference type="SAM" id="MobiDB-lite"/>
    </source>
</evidence>
<feature type="region of interest" description="Disordered" evidence="4">
    <location>
        <begin position="1"/>
        <end position="30"/>
    </location>
</feature>
<name>A0A2T0QXW9_9ACTN</name>
<keyword evidence="3" id="KW-0326">Glycosidase</keyword>
<dbReference type="InterPro" id="IPR049166">
    <property type="entry name" value="GH39_cat"/>
</dbReference>
<dbReference type="InterPro" id="IPR051923">
    <property type="entry name" value="Glycosyl_Hydrolase_39"/>
</dbReference>
<reference evidence="6 7" key="1">
    <citation type="submission" date="2018-03" db="EMBL/GenBank/DDBJ databases">
        <title>Genomic Encyclopedia of Archaeal and Bacterial Type Strains, Phase II (KMG-II): from individual species to whole genera.</title>
        <authorList>
            <person name="Goeker M."/>
        </authorList>
    </citation>
    <scope>NUCLEOTIDE SEQUENCE [LARGE SCALE GENOMIC DNA]</scope>
    <source>
        <strain evidence="6 7">DSM 19711</strain>
    </source>
</reference>
<evidence type="ECO:0000256" key="3">
    <source>
        <dbReference type="ARBA" id="ARBA00023295"/>
    </source>
</evidence>
<dbReference type="PROSITE" id="PS01027">
    <property type="entry name" value="GLYCOSYL_HYDROL_F39"/>
    <property type="match status" value="1"/>
</dbReference>
<dbReference type="SUPFAM" id="SSF51445">
    <property type="entry name" value="(Trans)glycosidases"/>
    <property type="match status" value="1"/>
</dbReference>
<feature type="domain" description="Glycosyl hydrolases family 39 N-terminal catalytic" evidence="5">
    <location>
        <begin position="105"/>
        <end position="535"/>
    </location>
</feature>
<sequence>MSTSTAHNPGLSTDTNHFPRSAPSDPAAPHVERATVVVDAASDRGALTRIWESIGYDEINWTYTPTGRKLLNTFGEFSPRPFLIRPHYVFCSGTGFGIPHWGNGNVYHEDADGNPFYDFTIADQTYDAIVEAGHHVLMEIAFTPRDLLPPEADDLKVVSSPTVYSNYEAGAWAYPPKDYEKWRGLVAAHVQHCVERYGLAEVREWLFELWNEPDIFYWKGTPEQFCDLYRVTAEAVRSVLPDARVGGPAVTGGGVEFLRTFLQHTADHDVALDFVSFHTKGSAFTPWRTYGPTGAPAPEKQNPSAHKMLFEIRRMQRVIAEFPQYHSLPAIVDECDAGVPAHYSVYDNANFAFQNTEYYPVFQVKLFKKILDLNETEPVTVEQATSWSFYFEGERFFEGTRAFLTAGGIEKPLLNAYRMLSRLGGRRLSATSDAMSPAEDLDAGDGRSMREEVDVLASADPAGRVSLLVWRHTDDQYQQDEAAAPVTVRVENLPDGTYAVHHHRIDAAHSNAHTVWTALGSPQNPTEDQIAAIKDRQGLEEFAPVQDVTVSGGTFTSTVELPLPSVSLLVLEPR</sequence>
<keyword evidence="2" id="KW-0378">Hydrolase</keyword>
<proteinExistence type="inferred from homology"/>
<dbReference type="InterPro" id="IPR049165">
    <property type="entry name" value="GH39_as"/>
</dbReference>
<dbReference type="InterPro" id="IPR017853">
    <property type="entry name" value="GH"/>
</dbReference>
<organism evidence="6 7">
    <name type="scientific">Kineococcus rhizosphaerae</name>
    <dbReference type="NCBI Taxonomy" id="559628"/>
    <lineage>
        <taxon>Bacteria</taxon>
        <taxon>Bacillati</taxon>
        <taxon>Actinomycetota</taxon>
        <taxon>Actinomycetes</taxon>
        <taxon>Kineosporiales</taxon>
        <taxon>Kineosporiaceae</taxon>
        <taxon>Kineococcus</taxon>
    </lineage>
</organism>
<dbReference type="SUPFAM" id="SSF51011">
    <property type="entry name" value="Glycosyl hydrolase domain"/>
    <property type="match status" value="1"/>
</dbReference>
<gene>
    <name evidence="6" type="ORF">CLV37_115131</name>
</gene>
<dbReference type="RefSeq" id="WP_106215118.1">
    <property type="nucleotide sequence ID" value="NZ_PVZF01000015.1"/>
</dbReference>
<accession>A0A2T0QXW9</accession>
<dbReference type="GO" id="GO:0004553">
    <property type="term" value="F:hydrolase activity, hydrolyzing O-glycosyl compounds"/>
    <property type="evidence" value="ECO:0007669"/>
    <property type="project" value="TreeGrafter"/>
</dbReference>
<dbReference type="Pfam" id="PF01229">
    <property type="entry name" value="Glyco_hydro_39"/>
    <property type="match status" value="1"/>
</dbReference>
<evidence type="ECO:0000256" key="2">
    <source>
        <dbReference type="ARBA" id="ARBA00022801"/>
    </source>
</evidence>
<dbReference type="OrthoDB" id="5242547at2"/>
<dbReference type="EMBL" id="PVZF01000015">
    <property type="protein sequence ID" value="PRY10867.1"/>
    <property type="molecule type" value="Genomic_DNA"/>
</dbReference>
<evidence type="ECO:0000256" key="1">
    <source>
        <dbReference type="ARBA" id="ARBA00008875"/>
    </source>
</evidence>
<dbReference type="PANTHER" id="PTHR12631:SF10">
    <property type="entry name" value="BETA-XYLOSIDASE-LIKE PROTEIN-RELATED"/>
    <property type="match status" value="1"/>
</dbReference>
<evidence type="ECO:0000313" key="6">
    <source>
        <dbReference type="EMBL" id="PRY10867.1"/>
    </source>
</evidence>
<evidence type="ECO:0000313" key="7">
    <source>
        <dbReference type="Proteomes" id="UP000238083"/>
    </source>
</evidence>
<evidence type="ECO:0000259" key="5">
    <source>
        <dbReference type="Pfam" id="PF01229"/>
    </source>
</evidence>
<dbReference type="Gene3D" id="3.20.20.80">
    <property type="entry name" value="Glycosidases"/>
    <property type="match status" value="1"/>
</dbReference>
<dbReference type="PANTHER" id="PTHR12631">
    <property type="entry name" value="ALPHA-L-IDURONIDASE"/>
    <property type="match status" value="1"/>
</dbReference>
<dbReference type="AlphaFoldDB" id="A0A2T0QXW9"/>
<keyword evidence="7" id="KW-1185">Reference proteome</keyword>
<dbReference type="Proteomes" id="UP000238083">
    <property type="component" value="Unassembled WGS sequence"/>
</dbReference>
<comment type="similarity">
    <text evidence="1">Belongs to the glycosyl hydrolase 39 family.</text>
</comment>
<protein>
    <submittedName>
        <fullName evidence="6">Xylan 1,4-beta-xylosidase</fullName>
    </submittedName>
</protein>
<comment type="caution">
    <text evidence="6">The sequence shown here is derived from an EMBL/GenBank/DDBJ whole genome shotgun (WGS) entry which is preliminary data.</text>
</comment>
<dbReference type="Gene3D" id="2.60.40.1500">
    <property type="entry name" value="Glycosyl hydrolase domain, family 39"/>
    <property type="match status" value="1"/>
</dbReference>